<keyword evidence="10" id="KW-1185">Reference proteome</keyword>
<feature type="region of interest" description="Disordered" evidence="6">
    <location>
        <begin position="54"/>
        <end position="76"/>
    </location>
</feature>
<comment type="pathway">
    <text evidence="2">Protein modification; protein ubiquitination.</text>
</comment>
<name>A0AAE1MCF2_9FABA</name>
<dbReference type="PROSITE" id="PS50097">
    <property type="entry name" value="BTB"/>
    <property type="match status" value="1"/>
</dbReference>
<gene>
    <name evidence="9" type="ORF">QN277_003208</name>
</gene>
<dbReference type="SUPFAM" id="SSF54695">
    <property type="entry name" value="POZ domain"/>
    <property type="match status" value="1"/>
</dbReference>
<evidence type="ECO:0000313" key="10">
    <source>
        <dbReference type="Proteomes" id="UP001293593"/>
    </source>
</evidence>
<evidence type="ECO:0000313" key="9">
    <source>
        <dbReference type="EMBL" id="KAK4260034.1"/>
    </source>
</evidence>
<dbReference type="Proteomes" id="UP001293593">
    <property type="component" value="Unassembled WGS sequence"/>
</dbReference>
<evidence type="ECO:0000256" key="1">
    <source>
        <dbReference type="ARBA" id="ARBA00004184"/>
    </source>
</evidence>
<reference evidence="9" key="1">
    <citation type="submission" date="2023-10" db="EMBL/GenBank/DDBJ databases">
        <title>Chromosome-level genome of the transformable northern wattle, Acacia crassicarpa.</title>
        <authorList>
            <person name="Massaro I."/>
            <person name="Sinha N.R."/>
            <person name="Poethig S."/>
            <person name="Leichty A.R."/>
        </authorList>
    </citation>
    <scope>NUCLEOTIDE SEQUENCE</scope>
    <source>
        <strain evidence="9">Acra3RX</strain>
        <tissue evidence="9">Leaf</tissue>
    </source>
</reference>
<sequence length="650" mass="72739">MTAASENPSTKGQAWFCTTGLPSDIVVEVEDMTFHLHKFPLMSKSRKIHDLITEQEANHSSATRRQPSVTEEIEEDDEIAEEHCHITFAEFPGGSEAFEIAAKFCYGVKIDLSSSNVVSLRCAGEFLEMTEEYSEDNLIPKTEKFLSQFVLKSIKDSIRALKSCERLMPLAETLGITQRCMDSIVFSASSLDPALIGWSLSDTGANDATSRGSDSKQILWNAIETGRRRKGVSRGVARGDSWLEDLARLSFPVFKQLIFAMKKMDTRPEIIESCLLYYAKKHIPGVSRSNRKSLASSSTAVSEAQQKELLETVILNLPLKSSSKSSTATRILFGLLRTANILNASEVCRDALEKKIGSQLEEATLDDLLIPNYSYLNETLYDVDCVERMLGHFLEGLEEINDAATIDGRSPTLTLVGKQIDGYLSEIASDANLKPERFYDFAHSLPEQARLFDDGLYRAIDIYLKAHPWTSEAERERICGLLDCQKLTIEACTHAAQNERLPLRAVIQVLFFEQLQLRHAVAGSFMSAEAAIEDGGRASGAGSGMEEEAGEKDQNGTWKVAERENQVLRLDMDSMRTRVHQLERECSTMRRVITKFDNKAGPQGWRASWGKKLSCKFKTQVCDSREQAVVDTRKARPHHQQQQHAHAHNE</sequence>
<dbReference type="InterPro" id="IPR027356">
    <property type="entry name" value="NPH3_dom"/>
</dbReference>
<feature type="region of interest" description="Disordered" evidence="6">
    <location>
        <begin position="536"/>
        <end position="557"/>
    </location>
</feature>
<evidence type="ECO:0000256" key="6">
    <source>
        <dbReference type="SAM" id="MobiDB-lite"/>
    </source>
</evidence>
<evidence type="ECO:0000256" key="5">
    <source>
        <dbReference type="SAM" id="Coils"/>
    </source>
</evidence>
<dbReference type="InterPro" id="IPR043454">
    <property type="entry name" value="NPH3/RPT2-like"/>
</dbReference>
<proteinExistence type="inferred from homology"/>
<evidence type="ECO:0000256" key="3">
    <source>
        <dbReference type="ARBA" id="ARBA00022786"/>
    </source>
</evidence>
<keyword evidence="5" id="KW-0175">Coiled coil</keyword>
<evidence type="ECO:0000256" key="4">
    <source>
        <dbReference type="PROSITE-ProRule" id="PRU00982"/>
    </source>
</evidence>
<organism evidence="9 10">
    <name type="scientific">Acacia crassicarpa</name>
    <name type="common">northern wattle</name>
    <dbReference type="NCBI Taxonomy" id="499986"/>
    <lineage>
        <taxon>Eukaryota</taxon>
        <taxon>Viridiplantae</taxon>
        <taxon>Streptophyta</taxon>
        <taxon>Embryophyta</taxon>
        <taxon>Tracheophyta</taxon>
        <taxon>Spermatophyta</taxon>
        <taxon>Magnoliopsida</taxon>
        <taxon>eudicotyledons</taxon>
        <taxon>Gunneridae</taxon>
        <taxon>Pentapetalae</taxon>
        <taxon>rosids</taxon>
        <taxon>fabids</taxon>
        <taxon>Fabales</taxon>
        <taxon>Fabaceae</taxon>
        <taxon>Caesalpinioideae</taxon>
        <taxon>mimosoid clade</taxon>
        <taxon>Acacieae</taxon>
        <taxon>Acacia</taxon>
    </lineage>
</organism>
<comment type="caution">
    <text evidence="9">The sequence shown here is derived from an EMBL/GenBank/DDBJ whole genome shotgun (WGS) entry which is preliminary data.</text>
</comment>
<feature type="region of interest" description="Disordered" evidence="6">
    <location>
        <begin position="628"/>
        <end position="650"/>
    </location>
</feature>
<keyword evidence="3" id="KW-0833">Ubl conjugation pathway</keyword>
<evidence type="ECO:0000259" key="8">
    <source>
        <dbReference type="PROSITE" id="PS51649"/>
    </source>
</evidence>
<dbReference type="GO" id="GO:0012505">
    <property type="term" value="C:endomembrane system"/>
    <property type="evidence" value="ECO:0007669"/>
    <property type="project" value="UniProtKB-SubCell"/>
</dbReference>
<feature type="domain" description="BTB" evidence="7">
    <location>
        <begin position="23"/>
        <end position="114"/>
    </location>
</feature>
<dbReference type="PROSITE" id="PS51649">
    <property type="entry name" value="NPH3"/>
    <property type="match status" value="1"/>
</dbReference>
<comment type="similarity">
    <text evidence="4">Belongs to the NPH3 family.</text>
</comment>
<dbReference type="EMBL" id="JAWXYG010000010">
    <property type="protein sequence ID" value="KAK4260034.1"/>
    <property type="molecule type" value="Genomic_DNA"/>
</dbReference>
<feature type="coiled-coil region" evidence="5">
    <location>
        <begin position="565"/>
        <end position="592"/>
    </location>
</feature>
<evidence type="ECO:0000256" key="2">
    <source>
        <dbReference type="ARBA" id="ARBA00004906"/>
    </source>
</evidence>
<evidence type="ECO:0000259" key="7">
    <source>
        <dbReference type="PROSITE" id="PS50097"/>
    </source>
</evidence>
<dbReference type="Gene3D" id="3.30.710.10">
    <property type="entry name" value="Potassium Channel Kv1.1, Chain A"/>
    <property type="match status" value="1"/>
</dbReference>
<dbReference type="Pfam" id="PF03000">
    <property type="entry name" value="NPH3"/>
    <property type="match status" value="1"/>
</dbReference>
<comment type="subcellular location">
    <subcellularLocation>
        <location evidence="1">Endomembrane system</location>
        <topology evidence="1">Peripheral membrane protein</topology>
    </subcellularLocation>
</comment>
<feature type="domain" description="NPH3" evidence="8">
    <location>
        <begin position="240"/>
        <end position="516"/>
    </location>
</feature>
<protein>
    <submittedName>
        <fullName evidence="9">Uncharacterized protein</fullName>
    </submittedName>
</protein>
<dbReference type="AlphaFoldDB" id="A0AAE1MCF2"/>
<accession>A0AAE1MCF2</accession>
<feature type="compositionally biased region" description="Polar residues" evidence="6">
    <location>
        <begin position="58"/>
        <end position="69"/>
    </location>
</feature>
<dbReference type="InterPro" id="IPR011333">
    <property type="entry name" value="SKP1/BTB/POZ_sf"/>
</dbReference>
<dbReference type="PANTHER" id="PTHR32370">
    <property type="entry name" value="OS12G0117600 PROTEIN"/>
    <property type="match status" value="1"/>
</dbReference>
<dbReference type="InterPro" id="IPR000210">
    <property type="entry name" value="BTB/POZ_dom"/>
</dbReference>
<dbReference type="SMART" id="SM00225">
    <property type="entry name" value="BTB"/>
    <property type="match status" value="1"/>
</dbReference>